<keyword evidence="1" id="KW-0285">Flavoprotein</keyword>
<keyword evidence="3" id="KW-0560">Oxidoreductase</keyword>
<gene>
    <name evidence="5" type="ORF">ABC974_02030</name>
</gene>
<evidence type="ECO:0000256" key="1">
    <source>
        <dbReference type="ARBA" id="ARBA00022630"/>
    </source>
</evidence>
<dbReference type="InterPro" id="IPR016167">
    <property type="entry name" value="FAD-bd_PCMH_sub1"/>
</dbReference>
<evidence type="ECO:0000313" key="6">
    <source>
        <dbReference type="Proteomes" id="UP001419910"/>
    </source>
</evidence>
<dbReference type="Gene3D" id="3.30.43.10">
    <property type="entry name" value="Uridine Diphospho-n-acetylenolpyruvylglucosamine Reductase, domain 2"/>
    <property type="match status" value="1"/>
</dbReference>
<sequence length="417" mass="46450">MSWSNWSGSVAASAPLLRPKTEAELANAVRGAASVRATGAGHSFMPLCQSDGLILSLEDMAGTITVAPDRRTARIPAGWSIKRLTAALWDEGLALANQGDVNPQSLAGAMATGTHGTGRDLGNLATFARGFRLIGADGEPVWCDATTNPDLFQAQRLSLGLFGIATEIEAEVVPAFHLAERIEKKPWGEIRERYDELVEQQRHVEFWLFPHSDSAILKTLEPCDPCDPPASTTDIEETAFRRLLNVGAFVPALVPTLQWAMMKTSFDGQRRGPAHAIFPSDRTIRFEEMEYEMPRATGLETLEEVVRWIRRKRLPVSFPFEFRIVAPDDIWMSPMNAGPVAAISMHQYAKMPWRTLFADAEAIFRAHGGRPHWAKRHTLTRADVDMLYPMAERYRAVRRAADPEGKFLNQHMTELFS</sequence>
<dbReference type="Gene3D" id="1.10.45.10">
    <property type="entry name" value="Vanillyl-alcohol Oxidase, Chain A, domain 4"/>
    <property type="match status" value="1"/>
</dbReference>
<keyword evidence="2" id="KW-0274">FAD</keyword>
<evidence type="ECO:0000259" key="4">
    <source>
        <dbReference type="PROSITE" id="PS51387"/>
    </source>
</evidence>
<dbReference type="PANTHER" id="PTHR43762">
    <property type="entry name" value="L-GULONOLACTONE OXIDASE"/>
    <property type="match status" value="1"/>
</dbReference>
<reference evidence="5 6" key="1">
    <citation type="submission" date="2024-05" db="EMBL/GenBank/DDBJ databases">
        <authorList>
            <person name="Liu Q."/>
            <person name="Xin Y.-H."/>
        </authorList>
    </citation>
    <scope>NUCLEOTIDE SEQUENCE [LARGE SCALE GENOMIC DNA]</scope>
    <source>
        <strain evidence="5 6">CGMCC 1.10181</strain>
    </source>
</reference>
<dbReference type="InterPro" id="IPR016166">
    <property type="entry name" value="FAD-bd_PCMH"/>
</dbReference>
<name>A0ABU9XXX3_9SPHN</name>
<feature type="domain" description="FAD-binding PCMH-type" evidence="4">
    <location>
        <begin position="9"/>
        <end position="175"/>
    </location>
</feature>
<dbReference type="RefSeq" id="WP_343888014.1">
    <property type="nucleotide sequence ID" value="NZ_BAAAEH010000005.1"/>
</dbReference>
<protein>
    <submittedName>
        <fullName evidence="5">D-arabinono-1,4-lactone oxidase</fullName>
    </submittedName>
</protein>
<evidence type="ECO:0000256" key="3">
    <source>
        <dbReference type="ARBA" id="ARBA00023002"/>
    </source>
</evidence>
<dbReference type="Pfam" id="PF04030">
    <property type="entry name" value="ALO"/>
    <property type="match status" value="1"/>
</dbReference>
<dbReference type="PIRSF" id="PIRSF000136">
    <property type="entry name" value="LGO_GLO"/>
    <property type="match status" value="1"/>
</dbReference>
<dbReference type="PROSITE" id="PS51387">
    <property type="entry name" value="FAD_PCMH"/>
    <property type="match status" value="1"/>
</dbReference>
<evidence type="ECO:0000313" key="5">
    <source>
        <dbReference type="EMBL" id="MEN2788389.1"/>
    </source>
</evidence>
<dbReference type="InterPro" id="IPR007173">
    <property type="entry name" value="ALO_C"/>
</dbReference>
<evidence type="ECO:0000256" key="2">
    <source>
        <dbReference type="ARBA" id="ARBA00022827"/>
    </source>
</evidence>
<dbReference type="InterPro" id="IPR010031">
    <property type="entry name" value="FAD_lactone_oxidase-like"/>
</dbReference>
<dbReference type="InterPro" id="IPR016169">
    <property type="entry name" value="FAD-bd_PCMH_sub2"/>
</dbReference>
<proteinExistence type="predicted"/>
<dbReference type="InterPro" id="IPR016171">
    <property type="entry name" value="Vanillyl_alc_oxidase_C-sub2"/>
</dbReference>
<dbReference type="Proteomes" id="UP001419910">
    <property type="component" value="Unassembled WGS sequence"/>
</dbReference>
<dbReference type="Pfam" id="PF01565">
    <property type="entry name" value="FAD_binding_4"/>
    <property type="match status" value="1"/>
</dbReference>
<dbReference type="InterPro" id="IPR036318">
    <property type="entry name" value="FAD-bd_PCMH-like_sf"/>
</dbReference>
<dbReference type="EMBL" id="JBDIME010000001">
    <property type="protein sequence ID" value="MEN2788389.1"/>
    <property type="molecule type" value="Genomic_DNA"/>
</dbReference>
<dbReference type="InterPro" id="IPR006094">
    <property type="entry name" value="Oxid_FAD_bind_N"/>
</dbReference>
<keyword evidence="6" id="KW-1185">Reference proteome</keyword>
<comment type="caution">
    <text evidence="5">The sequence shown here is derived from an EMBL/GenBank/DDBJ whole genome shotgun (WGS) entry which is preliminary data.</text>
</comment>
<dbReference type="NCBIfam" id="TIGR01679">
    <property type="entry name" value="bact_FAD_ox"/>
    <property type="match status" value="1"/>
</dbReference>
<organism evidence="5 6">
    <name type="scientific">Sphingomonas oligophenolica</name>
    <dbReference type="NCBI Taxonomy" id="301154"/>
    <lineage>
        <taxon>Bacteria</taxon>
        <taxon>Pseudomonadati</taxon>
        <taxon>Pseudomonadota</taxon>
        <taxon>Alphaproteobacteria</taxon>
        <taxon>Sphingomonadales</taxon>
        <taxon>Sphingomonadaceae</taxon>
        <taxon>Sphingomonas</taxon>
    </lineage>
</organism>
<dbReference type="PANTHER" id="PTHR43762:SF1">
    <property type="entry name" value="D-ARABINONO-1,4-LACTONE OXIDASE"/>
    <property type="match status" value="1"/>
</dbReference>
<dbReference type="Gene3D" id="3.30.465.10">
    <property type="match status" value="1"/>
</dbReference>
<dbReference type="SUPFAM" id="SSF56176">
    <property type="entry name" value="FAD-binding/transporter-associated domain-like"/>
    <property type="match status" value="1"/>
</dbReference>
<dbReference type="Gene3D" id="3.30.70.2520">
    <property type="match status" value="1"/>
</dbReference>
<accession>A0ABU9XXX3</accession>